<dbReference type="UniPathway" id="UPA00031">
    <property type="reaction ID" value="UER00014"/>
</dbReference>
<comment type="catalytic activity">
    <reaction evidence="5">
        <text>L-histidinol + 2 NAD(+) + H2O = L-histidine + 2 NADH + 3 H(+)</text>
        <dbReference type="Rhea" id="RHEA:20641"/>
        <dbReference type="ChEBI" id="CHEBI:15377"/>
        <dbReference type="ChEBI" id="CHEBI:15378"/>
        <dbReference type="ChEBI" id="CHEBI:57540"/>
        <dbReference type="ChEBI" id="CHEBI:57595"/>
        <dbReference type="ChEBI" id="CHEBI:57699"/>
        <dbReference type="ChEBI" id="CHEBI:57945"/>
        <dbReference type="EC" id="1.1.1.23"/>
    </reaction>
</comment>
<evidence type="ECO:0000313" key="11">
    <source>
        <dbReference type="EMBL" id="TVM36527.1"/>
    </source>
</evidence>
<evidence type="ECO:0000256" key="2">
    <source>
        <dbReference type="ARBA" id="ARBA00022723"/>
    </source>
</evidence>
<feature type="binding site" evidence="5 8">
    <location>
        <position position="424"/>
    </location>
    <ligand>
        <name>substrate</name>
    </ligand>
</feature>
<comment type="function">
    <text evidence="5">Catalyzes the sequential NAD-dependent oxidations of L-histidinol to L-histidinaldehyde and then to L-histidine.</text>
</comment>
<dbReference type="EMBL" id="QMIF01000001">
    <property type="protein sequence ID" value="TVM36527.1"/>
    <property type="molecule type" value="Genomic_DNA"/>
</dbReference>
<dbReference type="AlphaFoldDB" id="A0A6P1ZPU0"/>
<proteinExistence type="inferred from homology"/>
<dbReference type="InterPro" id="IPR012131">
    <property type="entry name" value="Hstdl_DH"/>
</dbReference>
<feature type="binding site" evidence="5 9">
    <location>
        <position position="271"/>
    </location>
    <ligand>
        <name>Zn(2+)</name>
        <dbReference type="ChEBI" id="CHEBI:29105"/>
    </ligand>
</feature>
<comment type="similarity">
    <text evidence="1 5 6 10">Belongs to the histidinol dehydrogenase family.</text>
</comment>
<dbReference type="InterPro" id="IPR022695">
    <property type="entry name" value="Histidinol_DH_monofunct"/>
</dbReference>
<evidence type="ECO:0000256" key="4">
    <source>
        <dbReference type="ARBA" id="ARBA00023002"/>
    </source>
</evidence>
<dbReference type="RefSeq" id="WP_144233564.1">
    <property type="nucleotide sequence ID" value="NZ_QMIF01000001.1"/>
</dbReference>
<dbReference type="NCBIfam" id="TIGR00069">
    <property type="entry name" value="hisD"/>
    <property type="match status" value="1"/>
</dbReference>
<dbReference type="PANTHER" id="PTHR21256:SF2">
    <property type="entry name" value="HISTIDINE BIOSYNTHESIS TRIFUNCTIONAL PROTEIN"/>
    <property type="match status" value="1"/>
</dbReference>
<sequence length="439" mass="47477">MAINRWRYPQEISWNDIQDRLAGRMNPENVVEERVRAILQDVADRGDDAVADYTRRFDCDSFEPAMLRVPEDEIAHALDSTDPQFIRDMEIVRESAERIRTFHQAQKERSWWTTSPDGTILGQIVNPVDRVGLYVPGGQGGETPLISSLLMNAVPAQVAGVGRIAVCSPPRKDGSLNPYILGAANILGITEVYRMGSAWAAAAFAYGTATIPSVDVIAGPGNIFLTTAKRLLIGQVGIDMIAGPSEISVVADGKAGKPAWVAADLLSQAEHDALASAVCITWNESFANELVSELDAQTEALPRSDIARQALEDWGAVVLVPDEATAVELVNKIAPEHLELMVEDPWSMLGKIRHAGAIFMGTHTPEPVGDYFAGPNHVLPTNGTARFSSALSVASFCKKSSVIAASPGYLDEHGAKVARFARLEGLEAHARSVESRFKK</sequence>
<feature type="binding site" evidence="5 8">
    <location>
        <position position="370"/>
    </location>
    <ligand>
        <name>substrate</name>
    </ligand>
</feature>
<feature type="binding site" evidence="5 8">
    <location>
        <position position="429"/>
    </location>
    <ligand>
        <name>substrate</name>
    </ligand>
</feature>
<feature type="binding site" evidence="5 9">
    <location>
        <position position="268"/>
    </location>
    <ligand>
        <name>Zn(2+)</name>
        <dbReference type="ChEBI" id="CHEBI:29105"/>
    </ligand>
</feature>
<evidence type="ECO:0000256" key="6">
    <source>
        <dbReference type="PIRNR" id="PIRNR000099"/>
    </source>
</evidence>
<evidence type="ECO:0000256" key="7">
    <source>
        <dbReference type="PIRSR" id="PIRSR000099-1"/>
    </source>
</evidence>
<dbReference type="FunFam" id="3.40.50.1980:FF:000001">
    <property type="entry name" value="Histidinol dehydrogenase"/>
    <property type="match status" value="1"/>
</dbReference>
<dbReference type="GO" id="GO:0051287">
    <property type="term" value="F:NAD binding"/>
    <property type="evidence" value="ECO:0007669"/>
    <property type="project" value="InterPro"/>
</dbReference>
<accession>A0A6P1ZPU0</accession>
<protein>
    <recommendedName>
        <fullName evidence="5">Histidinol dehydrogenase</fullName>
        <shortName evidence="5">HDH</shortName>
        <ecNumber evidence="5">1.1.1.23</ecNumber>
    </recommendedName>
</protein>
<reference evidence="11 12" key="1">
    <citation type="submission" date="2018-06" db="EMBL/GenBank/DDBJ databases">
        <title>Complete genome of Desulfovibrio marinus P48SEP.</title>
        <authorList>
            <person name="Crispim J.S."/>
            <person name="Vidigal P.M.P."/>
            <person name="Silva L.C.F."/>
            <person name="Araujo L.C."/>
            <person name="Laguardia C.N."/>
            <person name="Dias R.S."/>
            <person name="Sousa M.P."/>
            <person name="Paula S.O."/>
            <person name="Silva C."/>
        </authorList>
    </citation>
    <scope>NUCLEOTIDE SEQUENCE [LARGE SCALE GENOMIC DNA]</scope>
    <source>
        <strain evidence="11 12">P48SEP</strain>
    </source>
</reference>
<evidence type="ECO:0000256" key="10">
    <source>
        <dbReference type="RuleBase" id="RU004175"/>
    </source>
</evidence>
<dbReference type="EC" id="1.1.1.23" evidence="5"/>
<dbReference type="HAMAP" id="MF_01024">
    <property type="entry name" value="HisD"/>
    <property type="match status" value="1"/>
</dbReference>
<dbReference type="Pfam" id="PF00815">
    <property type="entry name" value="Histidinol_dh"/>
    <property type="match status" value="1"/>
</dbReference>
<keyword evidence="5" id="KW-0028">Amino-acid biosynthesis</keyword>
<dbReference type="PANTHER" id="PTHR21256">
    <property type="entry name" value="HISTIDINOL DEHYDROGENASE HDH"/>
    <property type="match status" value="1"/>
</dbReference>
<evidence type="ECO:0000256" key="9">
    <source>
        <dbReference type="PIRSR" id="PIRSR000099-4"/>
    </source>
</evidence>
<keyword evidence="4 5" id="KW-0560">Oxidoreductase</keyword>
<keyword evidence="2 5" id="KW-0479">Metal-binding</keyword>
<dbReference type="PIRSF" id="PIRSF000099">
    <property type="entry name" value="Histidinol_dh"/>
    <property type="match status" value="1"/>
</dbReference>
<keyword evidence="5" id="KW-0368">Histidine biosynthesis</keyword>
<feature type="binding site" evidence="5 9">
    <location>
        <position position="370"/>
    </location>
    <ligand>
        <name>Zn(2+)</name>
        <dbReference type="ChEBI" id="CHEBI:29105"/>
    </ligand>
</feature>
<dbReference type="CDD" id="cd06572">
    <property type="entry name" value="Histidinol_dh"/>
    <property type="match status" value="1"/>
</dbReference>
<dbReference type="GO" id="GO:0008270">
    <property type="term" value="F:zinc ion binding"/>
    <property type="evidence" value="ECO:0007669"/>
    <property type="project" value="UniProtKB-UniRule"/>
</dbReference>
<dbReference type="GO" id="GO:0004399">
    <property type="term" value="F:histidinol dehydrogenase activity"/>
    <property type="evidence" value="ECO:0007669"/>
    <property type="project" value="UniProtKB-UniRule"/>
</dbReference>
<comment type="cofactor">
    <cofactor evidence="5 9">
        <name>Zn(2+)</name>
        <dbReference type="ChEBI" id="CHEBI:29105"/>
    </cofactor>
    <text evidence="5 9">Binds 1 zinc ion per subunit.</text>
</comment>
<evidence type="ECO:0000256" key="8">
    <source>
        <dbReference type="PIRSR" id="PIRSR000099-3"/>
    </source>
</evidence>
<dbReference type="PRINTS" id="PR00083">
    <property type="entry name" value="HOLDHDRGNASE"/>
</dbReference>
<evidence type="ECO:0000256" key="1">
    <source>
        <dbReference type="ARBA" id="ARBA00010178"/>
    </source>
</evidence>
<feature type="binding site" evidence="5 9">
    <location>
        <position position="429"/>
    </location>
    <ligand>
        <name>Zn(2+)</name>
        <dbReference type="ChEBI" id="CHEBI:29105"/>
    </ligand>
</feature>
<dbReference type="Gene3D" id="1.20.5.1300">
    <property type="match status" value="1"/>
</dbReference>
<comment type="caution">
    <text evidence="5">Lacks conserved residue(s) required for the propagation of feature annotation.</text>
</comment>
<dbReference type="SUPFAM" id="SSF53720">
    <property type="entry name" value="ALDH-like"/>
    <property type="match status" value="1"/>
</dbReference>
<name>A0A6P1ZPU0_9BACT</name>
<dbReference type="InterPro" id="IPR016161">
    <property type="entry name" value="Ald_DH/histidinol_DH"/>
</dbReference>
<dbReference type="Gene3D" id="3.40.50.1980">
    <property type="entry name" value="Nitrogenase molybdenum iron protein domain"/>
    <property type="match status" value="2"/>
</dbReference>
<dbReference type="OrthoDB" id="9805269at2"/>
<evidence type="ECO:0000256" key="3">
    <source>
        <dbReference type="ARBA" id="ARBA00022833"/>
    </source>
</evidence>
<feature type="binding site" evidence="5 8">
    <location>
        <position position="271"/>
    </location>
    <ligand>
        <name>substrate</name>
    </ligand>
</feature>
<feature type="active site" description="Proton acceptor" evidence="5 7">
    <location>
        <position position="337"/>
    </location>
</feature>
<evidence type="ECO:0000313" key="12">
    <source>
        <dbReference type="Proteomes" id="UP000434052"/>
    </source>
</evidence>
<feature type="binding site" evidence="5 8">
    <location>
        <position position="337"/>
    </location>
    <ligand>
        <name>substrate</name>
    </ligand>
</feature>
<feature type="active site" description="Proton acceptor" evidence="5 7">
    <location>
        <position position="336"/>
    </location>
</feature>
<dbReference type="Proteomes" id="UP000434052">
    <property type="component" value="Unassembled WGS sequence"/>
</dbReference>
<evidence type="ECO:0000256" key="5">
    <source>
        <dbReference type="HAMAP-Rule" id="MF_01024"/>
    </source>
</evidence>
<comment type="caution">
    <text evidence="11">The sequence shown here is derived from an EMBL/GenBank/DDBJ whole genome shotgun (WGS) entry which is preliminary data.</text>
</comment>
<keyword evidence="3 5" id="KW-0862">Zinc</keyword>
<dbReference type="GO" id="GO:0005829">
    <property type="term" value="C:cytosol"/>
    <property type="evidence" value="ECO:0007669"/>
    <property type="project" value="TreeGrafter"/>
</dbReference>
<dbReference type="GO" id="GO:0000105">
    <property type="term" value="P:L-histidine biosynthetic process"/>
    <property type="evidence" value="ECO:0007669"/>
    <property type="project" value="UniProtKB-UniRule"/>
</dbReference>
<organism evidence="11 12">
    <name type="scientific">Oceanidesulfovibrio marinus</name>
    <dbReference type="NCBI Taxonomy" id="370038"/>
    <lineage>
        <taxon>Bacteria</taxon>
        <taxon>Pseudomonadati</taxon>
        <taxon>Thermodesulfobacteriota</taxon>
        <taxon>Desulfovibrionia</taxon>
        <taxon>Desulfovibrionales</taxon>
        <taxon>Desulfovibrionaceae</taxon>
        <taxon>Oceanidesulfovibrio</taxon>
    </lineage>
</organism>
<feature type="binding site" evidence="5 8">
    <location>
        <position position="245"/>
    </location>
    <ligand>
        <name>substrate</name>
    </ligand>
</feature>
<feature type="binding site" evidence="5 8">
    <location>
        <position position="268"/>
    </location>
    <ligand>
        <name>substrate</name>
    </ligand>
</feature>
<keyword evidence="5" id="KW-0520">NAD</keyword>
<gene>
    <name evidence="5 11" type="primary">hisD</name>
    <name evidence="11" type="ORF">DQK91_00965</name>
</gene>
<comment type="pathway">
    <text evidence="5">Amino-acid biosynthesis; L-histidine biosynthesis; L-histidine from 5-phospho-alpha-D-ribose 1-diphosphate: step 9/9.</text>
</comment>